<comment type="caution">
    <text evidence="2">The sequence shown here is derived from an EMBL/GenBank/DDBJ whole genome shotgun (WGS) entry which is preliminary data.</text>
</comment>
<protein>
    <submittedName>
        <fullName evidence="2">FRG domain</fullName>
    </submittedName>
</protein>
<feature type="domain" description="FRG" evidence="1">
    <location>
        <begin position="22"/>
        <end position="122"/>
    </location>
</feature>
<evidence type="ECO:0000259" key="1">
    <source>
        <dbReference type="SMART" id="SM00901"/>
    </source>
</evidence>
<sequence length="407" mass="48532">MNEKIITIKSLASFLKIINSLDPNEYYYRGEEEKFKSGIIASAYRSRTSPITHQATFFNYQQLRADYYREIASELSDVERKNFLGYSQHHGLPTELIDISKNPLVSLYFAGQNEKISTGFVYIFKENITIDLTFLIEKFSYDLDKLSLDKIFNDIECIEELYKQIMQIYCDYPQKIRKYYFEILQFIKSEIKNFDEDTDLNEINKIVREYDLTNYNDIEAKDIYEINCKLLENDKIEKRSRDFITYHNNEALGRKFKLNWHVSTSSKAILAHKVGFWIIYLLQEIVQLNTKYVIEDWEPIENQTIEIPLPTFIYKPSMIFDRIKAQDGNFLYQLNIKKRSRSQNIVGTKNFECYILPKQIPYKTIKVQNKIKIMKELDNIGINRKNLFQDHDNIAKYLIEKNLNMNW</sequence>
<dbReference type="InterPro" id="IPR014966">
    <property type="entry name" value="FRG-dom"/>
</dbReference>
<dbReference type="Pfam" id="PF08867">
    <property type="entry name" value="FRG"/>
    <property type="match status" value="1"/>
</dbReference>
<evidence type="ECO:0000313" key="3">
    <source>
        <dbReference type="Proteomes" id="UP000373301"/>
    </source>
</evidence>
<accession>A0A9X9SHS5</accession>
<proteinExistence type="predicted"/>
<dbReference type="EMBL" id="CABEIM010000003">
    <property type="protein sequence ID" value="VTS77555.1"/>
    <property type="molecule type" value="Genomic_DNA"/>
</dbReference>
<gene>
    <name evidence="2" type="ORF">NCTC7982_00385</name>
</gene>
<reference evidence="2 3" key="1">
    <citation type="submission" date="2019-05" db="EMBL/GenBank/DDBJ databases">
        <authorList>
            <consortium name="Pathogen Informatics"/>
        </authorList>
    </citation>
    <scope>NUCLEOTIDE SEQUENCE [LARGE SCALE GENOMIC DNA]</scope>
    <source>
        <strain evidence="2 3">NCTC7982</strain>
    </source>
</reference>
<dbReference type="AlphaFoldDB" id="A0A9X9SHS5"/>
<dbReference type="RefSeq" id="WP_001003101.1">
    <property type="nucleotide sequence ID" value="NZ_CABEIM010000003.1"/>
</dbReference>
<evidence type="ECO:0000313" key="2">
    <source>
        <dbReference type="EMBL" id="VTS77555.1"/>
    </source>
</evidence>
<dbReference type="SMART" id="SM00901">
    <property type="entry name" value="FRG"/>
    <property type="match status" value="1"/>
</dbReference>
<organism evidence="2 3">
    <name type="scientific">Streptococcus dysgalactiae</name>
    <dbReference type="NCBI Taxonomy" id="1334"/>
    <lineage>
        <taxon>Bacteria</taxon>
        <taxon>Bacillati</taxon>
        <taxon>Bacillota</taxon>
        <taxon>Bacilli</taxon>
        <taxon>Lactobacillales</taxon>
        <taxon>Streptococcaceae</taxon>
        <taxon>Streptococcus</taxon>
    </lineage>
</organism>
<name>A0A9X9SHS5_STRDY</name>
<dbReference type="Proteomes" id="UP000373301">
    <property type="component" value="Unassembled WGS sequence"/>
</dbReference>